<dbReference type="InterPro" id="IPR027417">
    <property type="entry name" value="P-loop_NTPase"/>
</dbReference>
<organism evidence="1 2">
    <name type="scientific">Cognatilysobacter xinjiangensis</name>
    <dbReference type="NCBI Taxonomy" id="546892"/>
    <lineage>
        <taxon>Bacteria</taxon>
        <taxon>Pseudomonadati</taxon>
        <taxon>Pseudomonadota</taxon>
        <taxon>Gammaproteobacteria</taxon>
        <taxon>Lysobacterales</taxon>
        <taxon>Lysobacteraceae</taxon>
        <taxon>Cognatilysobacter</taxon>
    </lineage>
</organism>
<dbReference type="Gene3D" id="3.40.50.300">
    <property type="entry name" value="P-loop containing nucleotide triphosphate hydrolases"/>
    <property type="match status" value="1"/>
</dbReference>
<protein>
    <submittedName>
        <fullName evidence="1">Kinase</fullName>
    </submittedName>
</protein>
<reference evidence="2" key="1">
    <citation type="journal article" date="2019" name="Int. J. Syst. Evol. Microbiol.">
        <title>The Global Catalogue of Microorganisms (GCM) 10K type strain sequencing project: providing services to taxonomists for standard genome sequencing and annotation.</title>
        <authorList>
            <consortium name="The Broad Institute Genomics Platform"/>
            <consortium name="The Broad Institute Genome Sequencing Center for Infectious Disease"/>
            <person name="Wu L."/>
            <person name="Ma J."/>
        </authorList>
    </citation>
    <scope>NUCLEOTIDE SEQUENCE [LARGE SCALE GENOMIC DNA]</scope>
    <source>
        <strain evidence="2">KCTC 22558</strain>
    </source>
</reference>
<keyword evidence="2" id="KW-1185">Reference proteome</keyword>
<dbReference type="RefSeq" id="WP_189446609.1">
    <property type="nucleotide sequence ID" value="NZ_BMXY01000001.1"/>
</dbReference>
<evidence type="ECO:0000313" key="2">
    <source>
        <dbReference type="Proteomes" id="UP000643403"/>
    </source>
</evidence>
<dbReference type="SUPFAM" id="SSF52540">
    <property type="entry name" value="P-loop containing nucleoside triphosphate hydrolases"/>
    <property type="match status" value="1"/>
</dbReference>
<gene>
    <name evidence="1" type="ORF">GCM10008101_03510</name>
</gene>
<dbReference type="EMBL" id="BMXY01000001">
    <property type="protein sequence ID" value="GGZ53666.1"/>
    <property type="molecule type" value="Genomic_DNA"/>
</dbReference>
<name>A0ABQ3BPU7_9GAMM</name>
<comment type="caution">
    <text evidence="1">The sequence shown here is derived from an EMBL/GenBank/DDBJ whole genome shotgun (WGS) entry which is preliminary data.</text>
</comment>
<evidence type="ECO:0000313" key="1">
    <source>
        <dbReference type="EMBL" id="GGZ53666.1"/>
    </source>
</evidence>
<keyword evidence="1" id="KW-0808">Transferase</keyword>
<keyword evidence="1" id="KW-0418">Kinase</keyword>
<dbReference type="Proteomes" id="UP000643403">
    <property type="component" value="Unassembled WGS sequence"/>
</dbReference>
<sequence length="283" mass="31140">MSVPLHVHAPAKTFVDAVLARALAAPMPYAIAGLQGSGKSTLAARCVEAAEARGLRAIAVSLDDFYLDRPARLVLAQRVHPLLATRGPPGTHDVELAIETLDALAARRPLRLPRFDKRSDRRLPVRDWPPVHACDLVFVEGWCLRLAPEPSSALATPVNALERDEDPQGIWRGWCNEALARDYPSLWSRLPGLLFLAPPGFDVVAGWRWEQERALHAGDLSRGMSPARIEHFVQHFERLSRHALRALPGIADAVVRIDAQRVPDAGDVERLRNANTTPPRIGA</sequence>
<accession>A0ABQ3BPU7</accession>
<proteinExistence type="predicted"/>
<dbReference type="GO" id="GO:0016301">
    <property type="term" value="F:kinase activity"/>
    <property type="evidence" value="ECO:0007669"/>
    <property type="project" value="UniProtKB-KW"/>
</dbReference>